<sequence>MFLLKVGDKLKIPRFKKVIPGLCCNRFQLRDEFESNHWYVAQLESCIQSKSLSQGKIIHQHIIKNNSNIRDLSIILDKLTHLYVKCNEVQLARQVFEKIPNPSVVCWNMMIRAYAWNGPFQQGIDLYYKMLQLGVTPNKFTFPFILKACSALQDIQVGQEIHKHAKQLGLEMDVYVCTALVDMYAKCGDLFQAQTLFNCMSSRDIVAWNAIIAGFSLHTLHNETMELLVQMQQAGIVPNSSTIVAVLPTVGQANALSQGKAIHGYSLRKMFSDSVVVGTGLLDMYAKCHHLSYARKIFDRMKQKNEICWSAMIGGYVACDFMTNALALFDEMVHVYELNPTPVTLASILRACAKLTDLNKGQSLHCYMIKSGMDLDTTVGNSLISMYAKCGMMEDAVGFLEEMTSKDTVSYSGIMSGCDRMHKLDVVSWNTMIIGYGIHGQCTEALSLFHEFQVSGLKPDDVTFVAVLSACSHSGLVKEGKYWFNAMNQEFSITPRMAHYICMVDLLARAGNLDEAYIFIQRMPFEPDVRVWSALLAACRTHRNIEMGEEVSKRIQKLGPESTGNFVLLSNIYSSVGRWEDAAQIRTIQQHQGYKKSPGCSWVEVSGVIHGFIGGDQSHPQSATINKKLQELLVQMKRLGYSADSNFVLHDVEEEEKEQILLYHSEKIAIAFGLLNISPSNPILVTKNLRICVDCHSAIKFMTLITNREIIVRDASRFHHFKNGICNCRDFW</sequence>
<reference evidence="6" key="2">
    <citation type="submission" date="2025-08" db="UniProtKB">
        <authorList>
            <consortium name="RefSeq"/>
        </authorList>
    </citation>
    <scope>IDENTIFICATION</scope>
    <source>
        <tissue evidence="6">Whole plant</tissue>
    </source>
</reference>
<dbReference type="Proteomes" id="UP000515211">
    <property type="component" value="Chromosome 4"/>
</dbReference>
<dbReference type="GO" id="GO:0008270">
    <property type="term" value="F:zinc ion binding"/>
    <property type="evidence" value="ECO:0007669"/>
    <property type="project" value="InterPro"/>
</dbReference>
<feature type="domain" description="DYW" evidence="4">
    <location>
        <begin position="640"/>
        <end position="732"/>
    </location>
</feature>
<dbReference type="InterPro" id="IPR011990">
    <property type="entry name" value="TPR-like_helical_dom_sf"/>
</dbReference>
<dbReference type="AlphaFoldDB" id="A0A6P4D2X6"/>
<dbReference type="PROSITE" id="PS51375">
    <property type="entry name" value="PPR"/>
    <property type="match status" value="4"/>
</dbReference>
<dbReference type="PANTHER" id="PTHR47926:SF536">
    <property type="entry name" value="DYW DOMAIN-CONTAINING PROTEIN"/>
    <property type="match status" value="1"/>
</dbReference>
<protein>
    <submittedName>
        <fullName evidence="6">Pentatricopeptide repeat-containing protein At3g12770-like</fullName>
    </submittedName>
</protein>
<keyword evidence="5" id="KW-1185">Reference proteome</keyword>
<feature type="repeat" description="PPR" evidence="3">
    <location>
        <begin position="204"/>
        <end position="238"/>
    </location>
</feature>
<dbReference type="InterPro" id="IPR046848">
    <property type="entry name" value="E_motif"/>
</dbReference>
<dbReference type="KEGG" id="adu:107485513"/>
<dbReference type="Pfam" id="PF14432">
    <property type="entry name" value="DYW_deaminase"/>
    <property type="match status" value="1"/>
</dbReference>
<dbReference type="PANTHER" id="PTHR47926">
    <property type="entry name" value="PENTATRICOPEPTIDE REPEAT-CONTAINING PROTEIN"/>
    <property type="match status" value="1"/>
</dbReference>
<dbReference type="FunFam" id="1.25.40.10:FF:000158">
    <property type="entry name" value="pentatricopeptide repeat-containing protein At2g33680"/>
    <property type="match status" value="1"/>
</dbReference>
<keyword evidence="2" id="KW-0677">Repeat</keyword>
<reference evidence="5" key="1">
    <citation type="journal article" date="2016" name="Nat. Genet.">
        <title>The genome sequences of Arachis duranensis and Arachis ipaensis, the diploid ancestors of cultivated peanut.</title>
        <authorList>
            <person name="Bertioli D.J."/>
            <person name="Cannon S.B."/>
            <person name="Froenicke L."/>
            <person name="Huang G."/>
            <person name="Farmer A.D."/>
            <person name="Cannon E.K."/>
            <person name="Liu X."/>
            <person name="Gao D."/>
            <person name="Clevenger J."/>
            <person name="Dash S."/>
            <person name="Ren L."/>
            <person name="Moretzsohn M.C."/>
            <person name="Shirasawa K."/>
            <person name="Huang W."/>
            <person name="Vidigal B."/>
            <person name="Abernathy B."/>
            <person name="Chu Y."/>
            <person name="Niederhuth C.E."/>
            <person name="Umale P."/>
            <person name="Araujo A.C."/>
            <person name="Kozik A."/>
            <person name="Kim K.D."/>
            <person name="Burow M.D."/>
            <person name="Varshney R.K."/>
            <person name="Wang X."/>
            <person name="Zhang X."/>
            <person name="Barkley N."/>
            <person name="Guimaraes P.M."/>
            <person name="Isobe S."/>
            <person name="Guo B."/>
            <person name="Liao B."/>
            <person name="Stalker H.T."/>
            <person name="Schmitz R.J."/>
            <person name="Scheffler B.E."/>
            <person name="Leal-Bertioli S.C."/>
            <person name="Xun X."/>
            <person name="Jackson S.A."/>
            <person name="Michelmore R."/>
            <person name="Ozias-Akins P."/>
        </authorList>
    </citation>
    <scope>NUCLEOTIDE SEQUENCE [LARGE SCALE GENOMIC DNA]</scope>
    <source>
        <strain evidence="5">cv. V14167</strain>
    </source>
</reference>
<dbReference type="Pfam" id="PF20431">
    <property type="entry name" value="E_motif"/>
    <property type="match status" value="1"/>
</dbReference>
<evidence type="ECO:0000313" key="6">
    <source>
        <dbReference type="RefSeq" id="XP_015961531.1"/>
    </source>
</evidence>
<gene>
    <name evidence="6" type="primary">LOC107485513</name>
</gene>
<dbReference type="FunFam" id="1.25.40.10:FF:000682">
    <property type="entry name" value="Pentatricopeptide repeat-containing protein At3g16610"/>
    <property type="match status" value="1"/>
</dbReference>
<dbReference type="NCBIfam" id="TIGR00756">
    <property type="entry name" value="PPR"/>
    <property type="match status" value="4"/>
</dbReference>
<dbReference type="InterPro" id="IPR032867">
    <property type="entry name" value="DYW_dom"/>
</dbReference>
<proteinExistence type="inferred from homology"/>
<name>A0A6P4D2X6_ARADU</name>
<dbReference type="GO" id="GO:0003723">
    <property type="term" value="F:RNA binding"/>
    <property type="evidence" value="ECO:0007669"/>
    <property type="project" value="InterPro"/>
</dbReference>
<dbReference type="Gene3D" id="1.25.40.10">
    <property type="entry name" value="Tetratricopeptide repeat domain"/>
    <property type="match status" value="5"/>
</dbReference>
<dbReference type="InterPro" id="IPR002885">
    <property type="entry name" value="PPR_rpt"/>
</dbReference>
<dbReference type="GO" id="GO:0099402">
    <property type="term" value="P:plant organ development"/>
    <property type="evidence" value="ECO:0007669"/>
    <property type="project" value="UniProtKB-ARBA"/>
</dbReference>
<evidence type="ECO:0000256" key="2">
    <source>
        <dbReference type="ARBA" id="ARBA00022737"/>
    </source>
</evidence>
<evidence type="ECO:0000256" key="3">
    <source>
        <dbReference type="PROSITE-ProRule" id="PRU00708"/>
    </source>
</evidence>
<evidence type="ECO:0000256" key="1">
    <source>
        <dbReference type="ARBA" id="ARBA00006643"/>
    </source>
</evidence>
<organism evidence="5 6">
    <name type="scientific">Arachis duranensis</name>
    <name type="common">Wild peanut</name>
    <dbReference type="NCBI Taxonomy" id="130453"/>
    <lineage>
        <taxon>Eukaryota</taxon>
        <taxon>Viridiplantae</taxon>
        <taxon>Streptophyta</taxon>
        <taxon>Embryophyta</taxon>
        <taxon>Tracheophyta</taxon>
        <taxon>Spermatophyta</taxon>
        <taxon>Magnoliopsida</taxon>
        <taxon>eudicotyledons</taxon>
        <taxon>Gunneridae</taxon>
        <taxon>Pentapetalae</taxon>
        <taxon>rosids</taxon>
        <taxon>fabids</taxon>
        <taxon>Fabales</taxon>
        <taxon>Fabaceae</taxon>
        <taxon>Papilionoideae</taxon>
        <taxon>50 kb inversion clade</taxon>
        <taxon>dalbergioids sensu lato</taxon>
        <taxon>Dalbergieae</taxon>
        <taxon>Pterocarpus clade</taxon>
        <taxon>Arachis</taxon>
    </lineage>
</organism>
<comment type="similarity">
    <text evidence="1">Belongs to the PPR family. PCMP-H subfamily.</text>
</comment>
<dbReference type="OrthoDB" id="185373at2759"/>
<evidence type="ECO:0000313" key="5">
    <source>
        <dbReference type="Proteomes" id="UP000515211"/>
    </source>
</evidence>
<evidence type="ECO:0000259" key="4">
    <source>
        <dbReference type="Pfam" id="PF14432"/>
    </source>
</evidence>
<dbReference type="InterPro" id="IPR046960">
    <property type="entry name" value="PPR_At4g14850-like_plant"/>
</dbReference>
<dbReference type="GO" id="GO:0009451">
    <property type="term" value="P:RNA modification"/>
    <property type="evidence" value="ECO:0007669"/>
    <property type="project" value="InterPro"/>
</dbReference>
<dbReference type="Pfam" id="PF13041">
    <property type="entry name" value="PPR_2"/>
    <property type="match status" value="2"/>
</dbReference>
<dbReference type="RefSeq" id="XP_015961531.1">
    <property type="nucleotide sequence ID" value="XM_016106045.3"/>
</dbReference>
<dbReference type="Pfam" id="PF01535">
    <property type="entry name" value="PPR"/>
    <property type="match status" value="6"/>
</dbReference>
<feature type="repeat" description="PPR" evidence="3">
    <location>
        <begin position="376"/>
        <end position="410"/>
    </location>
</feature>
<feature type="repeat" description="PPR" evidence="3">
    <location>
        <begin position="425"/>
        <end position="459"/>
    </location>
</feature>
<feature type="repeat" description="PPR" evidence="3">
    <location>
        <begin position="103"/>
        <end position="137"/>
    </location>
</feature>
<dbReference type="FunFam" id="1.25.40.10:FF:000436">
    <property type="entry name" value="Pentatricopeptide repeat-containing protein At5g39350 family"/>
    <property type="match status" value="1"/>
</dbReference>
<accession>A0A6P4D2X6</accession>
<dbReference type="GeneID" id="107485513"/>